<evidence type="ECO:0000259" key="1">
    <source>
        <dbReference type="PROSITE" id="PS51704"/>
    </source>
</evidence>
<dbReference type="InterPro" id="IPR017946">
    <property type="entry name" value="PLC-like_Pdiesterase_TIM-brl"/>
</dbReference>
<dbReference type="Gene3D" id="3.20.20.190">
    <property type="entry name" value="Phosphatidylinositol (PI) phosphodiesterase"/>
    <property type="match status" value="1"/>
</dbReference>
<dbReference type="Pfam" id="PF03009">
    <property type="entry name" value="GDPD"/>
    <property type="match status" value="1"/>
</dbReference>
<dbReference type="AlphaFoldDB" id="A0A1T4XVS2"/>
<dbReference type="InterPro" id="IPR030395">
    <property type="entry name" value="GP_PDE_dom"/>
</dbReference>
<protein>
    <submittedName>
        <fullName evidence="2">Glycerophosphoryl diester phosphodiesterase</fullName>
    </submittedName>
</protein>
<dbReference type="Proteomes" id="UP000190460">
    <property type="component" value="Unassembled WGS sequence"/>
</dbReference>
<dbReference type="GO" id="GO:0006629">
    <property type="term" value="P:lipid metabolic process"/>
    <property type="evidence" value="ECO:0007669"/>
    <property type="project" value="InterPro"/>
</dbReference>
<reference evidence="2 3" key="1">
    <citation type="submission" date="2017-02" db="EMBL/GenBank/DDBJ databases">
        <authorList>
            <person name="Peterson S.W."/>
        </authorList>
    </citation>
    <scope>NUCLEOTIDE SEQUENCE [LARGE SCALE GENOMIC DNA]</scope>
    <source>
        <strain evidence="2 3">ATCC 49788</strain>
    </source>
</reference>
<keyword evidence="3" id="KW-1185">Reference proteome</keyword>
<dbReference type="OrthoDB" id="9795622at2"/>
<accession>A0A1T4XVS2</accession>
<dbReference type="PROSITE" id="PS51704">
    <property type="entry name" value="GP_PDE"/>
    <property type="match status" value="1"/>
</dbReference>
<dbReference type="RefSeq" id="WP_078923984.1">
    <property type="nucleotide sequence ID" value="NZ_FUYB01000024.1"/>
</dbReference>
<dbReference type="GO" id="GO:0008081">
    <property type="term" value="F:phosphoric diester hydrolase activity"/>
    <property type="evidence" value="ECO:0007669"/>
    <property type="project" value="InterPro"/>
</dbReference>
<dbReference type="EMBL" id="FUYB01000024">
    <property type="protein sequence ID" value="SKA93604.1"/>
    <property type="molecule type" value="Genomic_DNA"/>
</dbReference>
<organism evidence="2 3">
    <name type="scientific">Thiothrix eikelboomii</name>
    <dbReference type="NCBI Taxonomy" id="92487"/>
    <lineage>
        <taxon>Bacteria</taxon>
        <taxon>Pseudomonadati</taxon>
        <taxon>Pseudomonadota</taxon>
        <taxon>Gammaproteobacteria</taxon>
        <taxon>Thiotrichales</taxon>
        <taxon>Thiotrichaceae</taxon>
        <taxon>Thiothrix</taxon>
    </lineage>
</organism>
<dbReference type="PANTHER" id="PTHR46211">
    <property type="entry name" value="GLYCEROPHOSPHORYL DIESTER PHOSPHODIESTERASE"/>
    <property type="match status" value="1"/>
</dbReference>
<dbReference type="SUPFAM" id="SSF51695">
    <property type="entry name" value="PLC-like phosphodiesterases"/>
    <property type="match status" value="1"/>
</dbReference>
<gene>
    <name evidence="2" type="ORF">SAMN02745130_03546</name>
</gene>
<feature type="domain" description="GP-PDE" evidence="1">
    <location>
        <begin position="10"/>
        <end position="239"/>
    </location>
</feature>
<evidence type="ECO:0000313" key="2">
    <source>
        <dbReference type="EMBL" id="SKA93604.1"/>
    </source>
</evidence>
<proteinExistence type="predicted"/>
<name>A0A1T4XVS2_9GAMM</name>
<dbReference type="PANTHER" id="PTHR46211:SF1">
    <property type="entry name" value="GLYCEROPHOSPHODIESTER PHOSPHODIESTERASE, CYTOPLASMIC"/>
    <property type="match status" value="1"/>
</dbReference>
<evidence type="ECO:0000313" key="3">
    <source>
        <dbReference type="Proteomes" id="UP000190460"/>
    </source>
</evidence>
<dbReference type="STRING" id="92487.SAMN02745130_03546"/>
<sequence length="250" mass="27810">MTKLNHKPTLLCIGHRGAMGHAPENTIASIRQALELGTPCIEIDVYSVNGDLLVIHDERLERTTNGKGRLWEHDFGYLRSLDAGRGEQIPTLAEVCGEIDGKACLNIELKGTKVAADVVYFIQTMLHPEVSCWRREQLLISSFDHRALQQVRKLDSSLNIAALGYSIPVDQARFAQDLGAMAVNPALELVDLAYVEDAHARDLKVYVYTVNEPEDLQAMAALGVDGVFTNYPERVLEHYAQPDMRAGWAR</sequence>